<keyword evidence="4" id="KW-1185">Reference proteome</keyword>
<dbReference type="CDD" id="cd07374">
    <property type="entry name" value="CYTH-like_Pase"/>
    <property type="match status" value="1"/>
</dbReference>
<dbReference type="InterPro" id="IPR007899">
    <property type="entry name" value="CHAD_dom"/>
</dbReference>
<dbReference type="SUPFAM" id="SSF55154">
    <property type="entry name" value="CYTH-like phosphatases"/>
    <property type="match status" value="1"/>
</dbReference>
<dbReference type="RefSeq" id="WP_017984239.1">
    <property type="nucleotide sequence ID" value="NZ_AQUL01000001.1"/>
</dbReference>
<evidence type="ECO:0000313" key="4">
    <source>
        <dbReference type="Proteomes" id="UP000062973"/>
    </source>
</evidence>
<dbReference type="SMART" id="SM00880">
    <property type="entry name" value="CHAD"/>
    <property type="match status" value="1"/>
</dbReference>
<dbReference type="STRING" id="1068978.AMETH_5301"/>
<dbReference type="InterPro" id="IPR033469">
    <property type="entry name" value="CYTH-like_dom_sf"/>
</dbReference>
<dbReference type="Proteomes" id="UP000062973">
    <property type="component" value="Chromosome"/>
</dbReference>
<evidence type="ECO:0008006" key="5">
    <source>
        <dbReference type="Google" id="ProtNLM"/>
    </source>
</evidence>
<evidence type="ECO:0000313" key="3">
    <source>
        <dbReference type="EMBL" id="AIJ25393.1"/>
    </source>
</evidence>
<dbReference type="SMART" id="SM01118">
    <property type="entry name" value="CYTH"/>
    <property type="match status" value="1"/>
</dbReference>
<feature type="domain" description="CHAD" evidence="2">
    <location>
        <begin position="227"/>
        <end position="505"/>
    </location>
</feature>
<feature type="domain" description="CYTH" evidence="1">
    <location>
        <begin position="28"/>
        <end position="223"/>
    </location>
</feature>
<reference evidence="3 4" key="1">
    <citation type="submission" date="2014-07" db="EMBL/GenBank/DDBJ databases">
        <title>Whole Genome Sequence of the Amycolatopsis methanolica 239.</title>
        <authorList>
            <person name="Tang B."/>
        </authorList>
    </citation>
    <scope>NUCLEOTIDE SEQUENCE [LARGE SCALE GENOMIC DNA]</scope>
    <source>
        <strain evidence="3 4">239</strain>
    </source>
</reference>
<protein>
    <recommendedName>
        <fullName evidence="5">CHAD domain-containing protein</fullName>
    </recommendedName>
</protein>
<evidence type="ECO:0000259" key="1">
    <source>
        <dbReference type="PROSITE" id="PS51707"/>
    </source>
</evidence>
<gene>
    <name evidence="3" type="ORF">AMETH_5301</name>
</gene>
<sequence>MAWDPCPAVGGFPPVVARELLAMGAKTVIERERKFDFDDGRPVPRLAGVGPVAEQAPPRESWLDNTYYDTRDLRLARAGVTLRRRTGGDDAGWHLKRPATAGAREETQLPPGDHLPPELADAAREWTGGADLVEIAHLRVDRFTHDLAATDGRRLAVLTDDHVHGERAGDHAHLDHWRELEVELDDAEPELLDTIAEALVADGVRPAHWPSKLRRLLAADLAADEEPGNAGDTVMTYMRAQVEAIRRYDEGVRLGDEDSVHQLRVAMRRLRSALRGYRRLFVRDRAKALADELKRAGRVLSPARDGEVRRETLLAELANLPREPETEHARRTLVSHLDEAAERDRQSLVAELTGERYARLLGALDEWVADPPLTIAAESGRRELRKALRRANQRLTAAAEAVHDARDPDAALHEVRKKAKAARYAADVAKPLLGKRVRSWRRAVKQVQSELGEYHDLVSAGELLRQRTGDSVTDAFVFGRLYERGHARRAALRESFERRKLPGAP</sequence>
<organism evidence="3 4">
    <name type="scientific">Amycolatopsis methanolica 239</name>
    <dbReference type="NCBI Taxonomy" id="1068978"/>
    <lineage>
        <taxon>Bacteria</taxon>
        <taxon>Bacillati</taxon>
        <taxon>Actinomycetota</taxon>
        <taxon>Actinomycetes</taxon>
        <taxon>Pseudonocardiales</taxon>
        <taxon>Pseudonocardiaceae</taxon>
        <taxon>Amycolatopsis</taxon>
        <taxon>Amycolatopsis methanolica group</taxon>
    </lineage>
</organism>
<dbReference type="AlphaFoldDB" id="A0A076MXD6"/>
<dbReference type="PATRIC" id="fig|1068978.7.peg.5690"/>
<accession>A0A076MXD6</accession>
<dbReference type="Gene3D" id="1.40.20.10">
    <property type="entry name" value="CHAD domain"/>
    <property type="match status" value="1"/>
</dbReference>
<dbReference type="InterPro" id="IPR038186">
    <property type="entry name" value="CHAD_dom_sf"/>
</dbReference>
<evidence type="ECO:0000259" key="2">
    <source>
        <dbReference type="PROSITE" id="PS51708"/>
    </source>
</evidence>
<dbReference type="PANTHER" id="PTHR39339:SF1">
    <property type="entry name" value="CHAD DOMAIN-CONTAINING PROTEIN"/>
    <property type="match status" value="1"/>
</dbReference>
<dbReference type="EMBL" id="CP009110">
    <property type="protein sequence ID" value="AIJ25393.1"/>
    <property type="molecule type" value="Genomic_DNA"/>
</dbReference>
<dbReference type="PROSITE" id="PS51708">
    <property type="entry name" value="CHAD"/>
    <property type="match status" value="1"/>
</dbReference>
<dbReference type="PROSITE" id="PS51707">
    <property type="entry name" value="CYTH"/>
    <property type="match status" value="1"/>
</dbReference>
<dbReference type="Pfam" id="PF05235">
    <property type="entry name" value="CHAD"/>
    <property type="match status" value="1"/>
</dbReference>
<dbReference type="KEGG" id="amq:AMETH_5301"/>
<proteinExistence type="predicted"/>
<dbReference type="PANTHER" id="PTHR39339">
    <property type="entry name" value="SLR1444 PROTEIN"/>
    <property type="match status" value="1"/>
</dbReference>
<dbReference type="eggNOG" id="COG5607">
    <property type="taxonomic scope" value="Bacteria"/>
</dbReference>
<name>A0A076MXD6_AMYME</name>
<dbReference type="Pfam" id="PF01928">
    <property type="entry name" value="CYTH"/>
    <property type="match status" value="1"/>
</dbReference>
<dbReference type="InterPro" id="IPR023577">
    <property type="entry name" value="CYTH_domain"/>
</dbReference>
<dbReference type="Gene3D" id="2.40.320.10">
    <property type="entry name" value="Hypothetical Protein Pfu-838710-001"/>
    <property type="match status" value="1"/>
</dbReference>
<dbReference type="HOGENOM" id="CLU_026984_1_0_11"/>